<proteinExistence type="predicted"/>
<comment type="caution">
    <text evidence="1">The sequence shown here is derived from an EMBL/GenBank/DDBJ whole genome shotgun (WGS) entry which is preliminary data.</text>
</comment>
<name>A0ABU6VVQ2_9FABA</name>
<protein>
    <recommendedName>
        <fullName evidence="3">Transposase</fullName>
    </recommendedName>
</protein>
<organism evidence="1 2">
    <name type="scientific">Stylosanthes scabra</name>
    <dbReference type="NCBI Taxonomy" id="79078"/>
    <lineage>
        <taxon>Eukaryota</taxon>
        <taxon>Viridiplantae</taxon>
        <taxon>Streptophyta</taxon>
        <taxon>Embryophyta</taxon>
        <taxon>Tracheophyta</taxon>
        <taxon>Spermatophyta</taxon>
        <taxon>Magnoliopsida</taxon>
        <taxon>eudicotyledons</taxon>
        <taxon>Gunneridae</taxon>
        <taxon>Pentapetalae</taxon>
        <taxon>rosids</taxon>
        <taxon>fabids</taxon>
        <taxon>Fabales</taxon>
        <taxon>Fabaceae</taxon>
        <taxon>Papilionoideae</taxon>
        <taxon>50 kb inversion clade</taxon>
        <taxon>dalbergioids sensu lato</taxon>
        <taxon>Dalbergieae</taxon>
        <taxon>Pterocarpus clade</taxon>
        <taxon>Stylosanthes</taxon>
    </lineage>
</organism>
<sequence length="146" mass="17132">MFETKEIDSYEGDYDIIKKKRYPKYNEAKMHRDYQFQVGLEFKSIAIFRDAIKEHTLLNGRDIRIKTLKRRHTCGRDPIGRLASGSQRKFPITLVGEDMMLGTMIPCIHDKYMANISITKAYWARRKAKQEVHGNYCTDNLRPDLG</sequence>
<evidence type="ECO:0000313" key="1">
    <source>
        <dbReference type="EMBL" id="MED6176788.1"/>
    </source>
</evidence>
<feature type="non-terminal residue" evidence="1">
    <location>
        <position position="146"/>
    </location>
</feature>
<evidence type="ECO:0008006" key="3">
    <source>
        <dbReference type="Google" id="ProtNLM"/>
    </source>
</evidence>
<evidence type="ECO:0000313" key="2">
    <source>
        <dbReference type="Proteomes" id="UP001341840"/>
    </source>
</evidence>
<dbReference type="Proteomes" id="UP001341840">
    <property type="component" value="Unassembled WGS sequence"/>
</dbReference>
<accession>A0ABU6VVQ2</accession>
<reference evidence="1 2" key="1">
    <citation type="journal article" date="2023" name="Plants (Basel)">
        <title>Bridging the Gap: Combining Genomics and Transcriptomics Approaches to Understand Stylosanthes scabra, an Orphan Legume from the Brazilian Caatinga.</title>
        <authorList>
            <person name="Ferreira-Neto J.R.C."/>
            <person name="da Silva M.D."/>
            <person name="Binneck E."/>
            <person name="de Melo N.F."/>
            <person name="da Silva R.H."/>
            <person name="de Melo A.L.T.M."/>
            <person name="Pandolfi V."/>
            <person name="Bustamante F.O."/>
            <person name="Brasileiro-Vidal A.C."/>
            <person name="Benko-Iseppon A.M."/>
        </authorList>
    </citation>
    <scope>NUCLEOTIDE SEQUENCE [LARGE SCALE GENOMIC DNA]</scope>
    <source>
        <tissue evidence="1">Leaves</tissue>
    </source>
</reference>
<gene>
    <name evidence="1" type="ORF">PIB30_091652</name>
</gene>
<dbReference type="EMBL" id="JASCZI010152878">
    <property type="protein sequence ID" value="MED6176788.1"/>
    <property type="molecule type" value="Genomic_DNA"/>
</dbReference>
<keyword evidence="2" id="KW-1185">Reference proteome</keyword>